<sequence length="123" mass="14709">MALHNLNNSDVNNPLSDDDEEEEMILEDKHIILVENTRESFEWNDRYDDDDHELEFRRLERGMIKEMVITMGKPPWTSSSMDDMSNEEFRFAIEAFISQRNKVIMQENFHDEEAMHLNSDQQL</sequence>
<accession>A0A1R3HXY4</accession>
<evidence type="ECO:0000313" key="3">
    <source>
        <dbReference type="Proteomes" id="UP000187203"/>
    </source>
</evidence>
<feature type="compositionally biased region" description="Polar residues" evidence="1">
    <location>
        <begin position="1"/>
        <end position="15"/>
    </location>
</feature>
<reference evidence="3" key="1">
    <citation type="submission" date="2013-09" db="EMBL/GenBank/DDBJ databases">
        <title>Corchorus olitorius genome sequencing.</title>
        <authorList>
            <person name="Alam M."/>
            <person name="Haque M.S."/>
            <person name="Islam M.S."/>
            <person name="Emdad E.M."/>
            <person name="Islam M.M."/>
            <person name="Ahmed B."/>
            <person name="Halim A."/>
            <person name="Hossen Q.M.M."/>
            <person name="Hossain M.Z."/>
            <person name="Ahmed R."/>
            <person name="Khan M.M."/>
            <person name="Islam R."/>
            <person name="Rashid M.M."/>
            <person name="Khan S.A."/>
            <person name="Rahman M.S."/>
            <person name="Alam M."/>
            <person name="Yahiya A.S."/>
            <person name="Khan M.S."/>
            <person name="Azam M.S."/>
            <person name="Haque T."/>
            <person name="Lashkar M.Z.H."/>
            <person name="Akhand A.I."/>
            <person name="Morshed G."/>
            <person name="Roy S."/>
            <person name="Uddin K.S."/>
            <person name="Rabeya T."/>
            <person name="Hossain A.S."/>
            <person name="Chowdhury A."/>
            <person name="Snigdha A.R."/>
            <person name="Mortoza M.S."/>
            <person name="Matin S.A."/>
            <person name="Hoque S.M.E."/>
            <person name="Islam M.K."/>
            <person name="Roy D.K."/>
            <person name="Haider R."/>
            <person name="Moosa M.M."/>
            <person name="Elias S.M."/>
            <person name="Hasan A.M."/>
            <person name="Jahan S."/>
            <person name="Shafiuddin M."/>
            <person name="Mahmood N."/>
            <person name="Shommy N.S."/>
        </authorList>
    </citation>
    <scope>NUCLEOTIDE SEQUENCE [LARGE SCALE GENOMIC DNA]</scope>
    <source>
        <strain evidence="3">cv. O-4</strain>
    </source>
</reference>
<feature type="region of interest" description="Disordered" evidence="1">
    <location>
        <begin position="1"/>
        <end position="22"/>
    </location>
</feature>
<comment type="caution">
    <text evidence="2">The sequence shown here is derived from an EMBL/GenBank/DDBJ whole genome shotgun (WGS) entry which is preliminary data.</text>
</comment>
<evidence type="ECO:0000313" key="2">
    <source>
        <dbReference type="EMBL" id="OMO75160.1"/>
    </source>
</evidence>
<proteinExistence type="predicted"/>
<dbReference type="OrthoDB" id="10425437at2759"/>
<dbReference type="AlphaFoldDB" id="A0A1R3HXY4"/>
<dbReference type="Proteomes" id="UP000187203">
    <property type="component" value="Unassembled WGS sequence"/>
</dbReference>
<gene>
    <name evidence="2" type="ORF">COLO4_26269</name>
</gene>
<keyword evidence="3" id="KW-1185">Reference proteome</keyword>
<organism evidence="2 3">
    <name type="scientific">Corchorus olitorius</name>
    <dbReference type="NCBI Taxonomy" id="93759"/>
    <lineage>
        <taxon>Eukaryota</taxon>
        <taxon>Viridiplantae</taxon>
        <taxon>Streptophyta</taxon>
        <taxon>Embryophyta</taxon>
        <taxon>Tracheophyta</taxon>
        <taxon>Spermatophyta</taxon>
        <taxon>Magnoliopsida</taxon>
        <taxon>eudicotyledons</taxon>
        <taxon>Gunneridae</taxon>
        <taxon>Pentapetalae</taxon>
        <taxon>rosids</taxon>
        <taxon>malvids</taxon>
        <taxon>Malvales</taxon>
        <taxon>Malvaceae</taxon>
        <taxon>Grewioideae</taxon>
        <taxon>Apeibeae</taxon>
        <taxon>Corchorus</taxon>
    </lineage>
</organism>
<dbReference type="EMBL" id="AWUE01019228">
    <property type="protein sequence ID" value="OMO75160.1"/>
    <property type="molecule type" value="Genomic_DNA"/>
</dbReference>
<name>A0A1R3HXY4_9ROSI</name>
<evidence type="ECO:0000256" key="1">
    <source>
        <dbReference type="SAM" id="MobiDB-lite"/>
    </source>
</evidence>
<protein>
    <submittedName>
        <fullName evidence="2">Uncharacterized protein</fullName>
    </submittedName>
</protein>